<dbReference type="InterPro" id="IPR004474">
    <property type="entry name" value="LytR_CpsA_psr"/>
</dbReference>
<evidence type="ECO:0000256" key="2">
    <source>
        <dbReference type="SAM" id="Phobius"/>
    </source>
</evidence>
<dbReference type="RefSeq" id="WP_090945218.1">
    <property type="nucleotide sequence ID" value="NZ_FNDJ01000027.1"/>
</dbReference>
<sequence>MDDLKLLRDLGTAFEHEPPATLARQRERLLRARPRGGGVGRWVSWWTAGLVAAATAVAVVVPTVLIGDRHPAAPPAGTDSVDVSGAMNVLLIGSDTRQGAGNVEYGPRMADAGAHSDTIVILHVPADRGSAVAVSVPRDSIVRIPRCGSSPAREDMINSAYRTGGAGCLRTTLETLTGLTIRHTVEVDFAGFKKVVDALGGVQVTLPRPVDDRMAKLRLPAGRSMLDGEQALGYVRLRRYGAEGSDISRIKRQQELVLATLQRLRDALFDPGRLRAFLGVMHESVRTDLSPEAMYELAVGMSETKLTFMTVPWRPHPDDPNRLAWQQPDAAELFKSLE</sequence>
<dbReference type="Pfam" id="PF03816">
    <property type="entry name" value="LytR_cpsA_psr"/>
    <property type="match status" value="1"/>
</dbReference>
<dbReference type="STRING" id="633440.SAMN05421869_127108"/>
<keyword evidence="5" id="KW-1185">Reference proteome</keyword>
<accession>A0A1G9L600</accession>
<dbReference type="NCBIfam" id="TIGR00350">
    <property type="entry name" value="lytR_cpsA_psr"/>
    <property type="match status" value="1"/>
</dbReference>
<keyword evidence="2" id="KW-0812">Transmembrane</keyword>
<dbReference type="Gene3D" id="3.40.630.190">
    <property type="entry name" value="LCP protein"/>
    <property type="match status" value="1"/>
</dbReference>
<protein>
    <submittedName>
        <fullName evidence="4">Cell envelope-related function transcriptional attenuator common domain-containing protein</fullName>
    </submittedName>
</protein>
<dbReference type="OrthoDB" id="3759589at2"/>
<keyword evidence="2" id="KW-0472">Membrane</keyword>
<dbReference type="PANTHER" id="PTHR33392">
    <property type="entry name" value="POLYISOPRENYL-TEICHOIC ACID--PEPTIDOGLYCAN TEICHOIC ACID TRANSFERASE TAGU"/>
    <property type="match status" value="1"/>
</dbReference>
<dbReference type="AlphaFoldDB" id="A0A1G9L600"/>
<dbReference type="Proteomes" id="UP000199202">
    <property type="component" value="Unassembled WGS sequence"/>
</dbReference>
<evidence type="ECO:0000259" key="3">
    <source>
        <dbReference type="Pfam" id="PF03816"/>
    </source>
</evidence>
<name>A0A1G9L600_9ACTN</name>
<reference evidence="4 5" key="1">
    <citation type="submission" date="2016-10" db="EMBL/GenBank/DDBJ databases">
        <authorList>
            <person name="de Groot N.N."/>
        </authorList>
    </citation>
    <scope>NUCLEOTIDE SEQUENCE [LARGE SCALE GENOMIC DNA]</scope>
    <source>
        <strain evidence="4 5">CGMCC 4.6533</strain>
    </source>
</reference>
<dbReference type="InterPro" id="IPR050922">
    <property type="entry name" value="LytR/CpsA/Psr_CW_biosynth"/>
</dbReference>
<evidence type="ECO:0000313" key="5">
    <source>
        <dbReference type="Proteomes" id="UP000199202"/>
    </source>
</evidence>
<feature type="transmembrane region" description="Helical" evidence="2">
    <location>
        <begin position="43"/>
        <end position="66"/>
    </location>
</feature>
<comment type="similarity">
    <text evidence="1">Belongs to the LytR/CpsA/Psr (LCP) family.</text>
</comment>
<gene>
    <name evidence="4" type="ORF">SAMN05421869_127108</name>
</gene>
<feature type="domain" description="Cell envelope-related transcriptional attenuator" evidence="3">
    <location>
        <begin position="115"/>
        <end position="264"/>
    </location>
</feature>
<dbReference type="PANTHER" id="PTHR33392:SF6">
    <property type="entry name" value="POLYISOPRENYL-TEICHOIC ACID--PEPTIDOGLYCAN TEICHOIC ACID TRANSFERASE TAGU"/>
    <property type="match status" value="1"/>
</dbReference>
<proteinExistence type="inferred from homology"/>
<evidence type="ECO:0000256" key="1">
    <source>
        <dbReference type="ARBA" id="ARBA00006068"/>
    </source>
</evidence>
<evidence type="ECO:0000313" key="4">
    <source>
        <dbReference type="EMBL" id="SDL57381.1"/>
    </source>
</evidence>
<dbReference type="EMBL" id="FNDJ01000027">
    <property type="protein sequence ID" value="SDL57381.1"/>
    <property type="molecule type" value="Genomic_DNA"/>
</dbReference>
<keyword evidence="2" id="KW-1133">Transmembrane helix</keyword>
<organism evidence="4 5">
    <name type="scientific">Nonomuraea jiangxiensis</name>
    <dbReference type="NCBI Taxonomy" id="633440"/>
    <lineage>
        <taxon>Bacteria</taxon>
        <taxon>Bacillati</taxon>
        <taxon>Actinomycetota</taxon>
        <taxon>Actinomycetes</taxon>
        <taxon>Streptosporangiales</taxon>
        <taxon>Streptosporangiaceae</taxon>
        <taxon>Nonomuraea</taxon>
    </lineage>
</organism>